<protein>
    <recommendedName>
        <fullName evidence="4">Major capsid protein N-terminal domain-containing protein</fullName>
    </recommendedName>
</protein>
<proteinExistence type="predicted"/>
<dbReference type="Gene3D" id="2.70.9.10">
    <property type="entry name" value="Adenovirus Type 2 Hexon, domain 4"/>
    <property type="match status" value="1"/>
</dbReference>
<evidence type="ECO:0008006" key="4">
    <source>
        <dbReference type="Google" id="ProtNLM"/>
    </source>
</evidence>
<dbReference type="AlphaFoldDB" id="A0A6C0B6D1"/>
<evidence type="ECO:0000313" key="3">
    <source>
        <dbReference type="EMBL" id="QHS87231.1"/>
    </source>
</evidence>
<feature type="domain" description="Major capsid protein N-terminal" evidence="2">
    <location>
        <begin position="25"/>
        <end position="243"/>
    </location>
</feature>
<feature type="domain" description="Major capsid protein C-terminal" evidence="1">
    <location>
        <begin position="304"/>
        <end position="482"/>
    </location>
</feature>
<dbReference type="SUPFAM" id="SSF49749">
    <property type="entry name" value="Group II dsDNA viruses VP"/>
    <property type="match status" value="2"/>
</dbReference>
<dbReference type="InterPro" id="IPR016112">
    <property type="entry name" value="VP_dsDNA_II"/>
</dbReference>
<dbReference type="Pfam" id="PF04451">
    <property type="entry name" value="Capsid_NCLDV"/>
    <property type="match status" value="1"/>
</dbReference>
<organism evidence="3">
    <name type="scientific">viral metagenome</name>
    <dbReference type="NCBI Taxonomy" id="1070528"/>
    <lineage>
        <taxon>unclassified sequences</taxon>
        <taxon>metagenomes</taxon>
        <taxon>organismal metagenomes</taxon>
    </lineage>
</organism>
<evidence type="ECO:0000259" key="2">
    <source>
        <dbReference type="Pfam" id="PF16903"/>
    </source>
</evidence>
<dbReference type="Pfam" id="PF16903">
    <property type="entry name" value="Capsid_N"/>
    <property type="match status" value="1"/>
</dbReference>
<evidence type="ECO:0000259" key="1">
    <source>
        <dbReference type="Pfam" id="PF04451"/>
    </source>
</evidence>
<accession>A0A6C0B6D1</accession>
<reference evidence="3" key="1">
    <citation type="journal article" date="2020" name="Nature">
        <title>Giant virus diversity and host interactions through global metagenomics.</title>
        <authorList>
            <person name="Schulz F."/>
            <person name="Roux S."/>
            <person name="Paez-Espino D."/>
            <person name="Jungbluth S."/>
            <person name="Walsh D.A."/>
            <person name="Denef V.J."/>
            <person name="McMahon K.D."/>
            <person name="Konstantinidis K.T."/>
            <person name="Eloe-Fadrosh E.A."/>
            <person name="Kyrpides N.C."/>
            <person name="Woyke T."/>
        </authorList>
    </citation>
    <scope>NUCLEOTIDE SEQUENCE</scope>
    <source>
        <strain evidence="3">GVMAG-M-3300009684-20</strain>
    </source>
</reference>
<dbReference type="Gene3D" id="2.70.9.20">
    <property type="entry name" value="Major capsid protein Vp54"/>
    <property type="match status" value="1"/>
</dbReference>
<dbReference type="InterPro" id="IPR038519">
    <property type="entry name" value="MCP_C_sf"/>
</dbReference>
<dbReference type="InterPro" id="IPR031654">
    <property type="entry name" value="Capsid_N"/>
</dbReference>
<name>A0A6C0B6D1_9ZZZZ</name>
<dbReference type="EMBL" id="MN739079">
    <property type="protein sequence ID" value="QHS87231.1"/>
    <property type="molecule type" value="Genomic_DNA"/>
</dbReference>
<dbReference type="GO" id="GO:0005198">
    <property type="term" value="F:structural molecule activity"/>
    <property type="evidence" value="ECO:0007669"/>
    <property type="project" value="InterPro"/>
</dbReference>
<sequence length="577" mass="64424">MPGGLIQLTGFGAQNVFVNGNPSMTYFIKMYKRTTNFAMEHFRLSIANITDTTLPAAGKKTFNFPVPRYADLLHDCYVCVQIPDIWSPLSGYDQNTSEAYETAFQWSRNLGFNMIDTASVLFNGNVICSVTGEWLKVKSYLKSNKTQRDKLDTMVGNTPDMYDPANARGRLNQYPNAINVSATNTAPPAPSIRGRQLTIPLSFWFCEEIGQSLPLVSLPQTEVVIQITFRNIYQMFTVLDTRGKASTNPTFQTRIVGNPGDSFLGIQNYLSYPDTNGNPTNASLVTWNLDPYIEANYIFMTDTERAHIAANERSFLVTQVRSVKNHNQYGYNDVVIPMYNLCTRVIFLFQREDRVLVNDWDNYTNWDSIFYPPVQTYPSVLPTLTKPATPDQWYSTGIQLSNSMNNQDILQEGNLVFDGTDRFVTKNINFFRNIQNYRFSEGDTSSLPGINLYSFALDPNTIAQPSGSANGSMFNKTSFKHTLLVPPVVQTGAVSQIPVCVVKDTALSTNPTPVPNGATTSAAPGIPPLIQPGQTLTVYPSPTNLQIQYNGYSSIIYVESYNFLKVTNGQANLVFNT</sequence>
<dbReference type="InterPro" id="IPR007542">
    <property type="entry name" value="MCP_C"/>
</dbReference>